<dbReference type="SMART" id="SM00212">
    <property type="entry name" value="UBCc"/>
    <property type="match status" value="1"/>
</dbReference>
<name>A0AAD4HXZ1_9PEZI</name>
<keyword evidence="9" id="KW-1185">Reference proteome</keyword>
<keyword evidence="5" id="KW-0067">ATP-binding</keyword>
<dbReference type="InterPro" id="IPR050113">
    <property type="entry name" value="Ub_conjugating_enzyme"/>
</dbReference>
<keyword evidence="2" id="KW-0808">Transferase</keyword>
<dbReference type="EMBL" id="JAHCVI010000003">
    <property type="protein sequence ID" value="KAG7287461.1"/>
    <property type="molecule type" value="Genomic_DNA"/>
</dbReference>
<organism evidence="8 9">
    <name type="scientific">Staphylotrichum longicolle</name>
    <dbReference type="NCBI Taxonomy" id="669026"/>
    <lineage>
        <taxon>Eukaryota</taxon>
        <taxon>Fungi</taxon>
        <taxon>Dikarya</taxon>
        <taxon>Ascomycota</taxon>
        <taxon>Pezizomycotina</taxon>
        <taxon>Sordariomycetes</taxon>
        <taxon>Sordariomycetidae</taxon>
        <taxon>Sordariales</taxon>
        <taxon>Chaetomiaceae</taxon>
        <taxon>Staphylotrichum</taxon>
    </lineage>
</organism>
<evidence type="ECO:0000313" key="8">
    <source>
        <dbReference type="EMBL" id="KAG7287461.1"/>
    </source>
</evidence>
<feature type="domain" description="UBC core" evidence="7">
    <location>
        <begin position="2"/>
        <end position="152"/>
    </location>
</feature>
<gene>
    <name evidence="8" type="ORF">NEMBOFW57_006972</name>
</gene>
<evidence type="ECO:0000256" key="6">
    <source>
        <dbReference type="SAM" id="MobiDB-lite"/>
    </source>
</evidence>
<evidence type="ECO:0000256" key="2">
    <source>
        <dbReference type="ARBA" id="ARBA00022679"/>
    </source>
</evidence>
<evidence type="ECO:0000256" key="4">
    <source>
        <dbReference type="ARBA" id="ARBA00022786"/>
    </source>
</evidence>
<keyword evidence="4" id="KW-0833">Ubl conjugation pathway</keyword>
<dbReference type="SUPFAM" id="SSF54495">
    <property type="entry name" value="UBC-like"/>
    <property type="match status" value="1"/>
</dbReference>
<keyword evidence="3" id="KW-0547">Nucleotide-binding</keyword>
<evidence type="ECO:0000259" key="7">
    <source>
        <dbReference type="PROSITE" id="PS50127"/>
    </source>
</evidence>
<dbReference type="GO" id="GO:0061631">
    <property type="term" value="F:ubiquitin conjugating enzyme activity"/>
    <property type="evidence" value="ECO:0007669"/>
    <property type="project" value="UniProtKB-EC"/>
</dbReference>
<dbReference type="Proteomes" id="UP001197093">
    <property type="component" value="Unassembled WGS sequence"/>
</dbReference>
<evidence type="ECO:0000256" key="1">
    <source>
        <dbReference type="ARBA" id="ARBA00012486"/>
    </source>
</evidence>
<evidence type="ECO:0000313" key="9">
    <source>
        <dbReference type="Proteomes" id="UP001197093"/>
    </source>
</evidence>
<accession>A0AAD4HXZ1</accession>
<dbReference type="InterPro" id="IPR000608">
    <property type="entry name" value="UBC"/>
</dbReference>
<proteinExistence type="predicted"/>
<dbReference type="FunFam" id="3.10.110.10:FF:000060">
    <property type="entry name" value="Ubiquitin conjugating enzyme (UbcB)"/>
    <property type="match status" value="1"/>
</dbReference>
<protein>
    <recommendedName>
        <fullName evidence="1">E2 ubiquitin-conjugating enzyme</fullName>
        <ecNumber evidence="1">2.3.2.23</ecNumber>
    </recommendedName>
</protein>
<comment type="caution">
    <text evidence="8">The sequence shown here is derived from an EMBL/GenBank/DDBJ whole genome shotgun (WGS) entry which is preliminary data.</text>
</comment>
<dbReference type="GO" id="GO:0005524">
    <property type="term" value="F:ATP binding"/>
    <property type="evidence" value="ECO:0007669"/>
    <property type="project" value="UniProtKB-KW"/>
</dbReference>
<feature type="region of interest" description="Disordered" evidence="6">
    <location>
        <begin position="158"/>
        <end position="179"/>
    </location>
</feature>
<dbReference type="AlphaFoldDB" id="A0AAD4HXZ1"/>
<dbReference type="Gene3D" id="3.10.110.10">
    <property type="entry name" value="Ubiquitin Conjugating Enzyme"/>
    <property type="match status" value="1"/>
</dbReference>
<dbReference type="PANTHER" id="PTHR24067">
    <property type="entry name" value="UBIQUITIN-CONJUGATING ENZYME E2"/>
    <property type="match status" value="1"/>
</dbReference>
<feature type="compositionally biased region" description="Polar residues" evidence="6">
    <location>
        <begin position="231"/>
        <end position="242"/>
    </location>
</feature>
<feature type="region of interest" description="Disordered" evidence="6">
    <location>
        <begin position="231"/>
        <end position="260"/>
    </location>
</feature>
<dbReference type="InterPro" id="IPR016135">
    <property type="entry name" value="UBQ-conjugating_enzyme/RWD"/>
</dbReference>
<evidence type="ECO:0000256" key="5">
    <source>
        <dbReference type="ARBA" id="ARBA00022840"/>
    </source>
</evidence>
<evidence type="ECO:0000256" key="3">
    <source>
        <dbReference type="ARBA" id="ARBA00022741"/>
    </source>
</evidence>
<reference evidence="8" key="1">
    <citation type="submission" date="2023-02" db="EMBL/GenBank/DDBJ databases">
        <authorList>
            <person name="Palmer J.M."/>
        </authorList>
    </citation>
    <scope>NUCLEOTIDE SEQUENCE</scope>
    <source>
        <strain evidence="8">FW57</strain>
    </source>
</reference>
<dbReference type="EC" id="2.3.2.23" evidence="1"/>
<dbReference type="PROSITE" id="PS50127">
    <property type="entry name" value="UBC_2"/>
    <property type="match status" value="1"/>
</dbReference>
<dbReference type="Pfam" id="PF00179">
    <property type="entry name" value="UQ_con"/>
    <property type="match status" value="1"/>
</dbReference>
<sequence>MASQKRIAKELATCTSSPPPGITVTLPNDSDLHKWHVTLDGPDGTVYAGGHFGLVVSLPTEYPFKAPTVTFATRIYHPNVTNDSPGAICLGLLKAENWKPSTKLVSVLEAVRALLVEPLPDDPLEARIADEFRSDRKEFDKNARTYVQRYAKGPVKFDGAGADAGEGAESASGSKKAGAGSGAAAAAAASGSGSGTGIDAYSYEDDAVDPATLHPAIREYYVQVQNMLRQASQSRNAHSSGSAPAAQGDSQNADEHGAAD</sequence>